<dbReference type="Gramene" id="KMS96371">
    <property type="protein sequence ID" value="KMS96371"/>
    <property type="gene ID" value="BVRB_9g225810"/>
</dbReference>
<sequence length="45" mass="5343">MGTQKVVEVRPPWLLHRRILDSNLPKYRFPYPVALHVNPPLHRSN</sequence>
<dbReference type="EMBL" id="KQ090385">
    <property type="protein sequence ID" value="KMS96371.1"/>
    <property type="molecule type" value="Genomic_DNA"/>
</dbReference>
<proteinExistence type="predicted"/>
<evidence type="ECO:0000313" key="2">
    <source>
        <dbReference type="Proteomes" id="UP000035740"/>
    </source>
</evidence>
<gene>
    <name evidence="1" type="ORF">BVRB_9g225810</name>
</gene>
<dbReference type="Proteomes" id="UP000035740">
    <property type="component" value="Unassembled WGS sequence"/>
</dbReference>
<accession>A0A0J8B5T8</accession>
<reference evidence="1 2" key="1">
    <citation type="journal article" date="2014" name="Nature">
        <title>The genome of the recently domesticated crop plant sugar beet (Beta vulgaris).</title>
        <authorList>
            <person name="Dohm J.C."/>
            <person name="Minoche A.E."/>
            <person name="Holtgrawe D."/>
            <person name="Capella-Gutierrez S."/>
            <person name="Zakrzewski F."/>
            <person name="Tafer H."/>
            <person name="Rupp O."/>
            <person name="Sorensen T.R."/>
            <person name="Stracke R."/>
            <person name="Reinhardt R."/>
            <person name="Goesmann A."/>
            <person name="Kraft T."/>
            <person name="Schulz B."/>
            <person name="Stadler P.F."/>
            <person name="Schmidt T."/>
            <person name="Gabaldon T."/>
            <person name="Lehrach H."/>
            <person name="Weisshaar B."/>
            <person name="Himmelbauer H."/>
        </authorList>
    </citation>
    <scope>NUCLEOTIDE SEQUENCE [LARGE SCALE GENOMIC DNA]</scope>
    <source>
        <tissue evidence="1">Taproot</tissue>
    </source>
</reference>
<protein>
    <submittedName>
        <fullName evidence="1">Uncharacterized protein</fullName>
    </submittedName>
</protein>
<name>A0A0J8B5T8_BETVV</name>
<evidence type="ECO:0000313" key="1">
    <source>
        <dbReference type="EMBL" id="KMS96371.1"/>
    </source>
</evidence>
<dbReference type="AlphaFoldDB" id="A0A0J8B5T8"/>
<organism evidence="1 2">
    <name type="scientific">Beta vulgaris subsp. vulgaris</name>
    <name type="common">Beet</name>
    <dbReference type="NCBI Taxonomy" id="3555"/>
    <lineage>
        <taxon>Eukaryota</taxon>
        <taxon>Viridiplantae</taxon>
        <taxon>Streptophyta</taxon>
        <taxon>Embryophyta</taxon>
        <taxon>Tracheophyta</taxon>
        <taxon>Spermatophyta</taxon>
        <taxon>Magnoliopsida</taxon>
        <taxon>eudicotyledons</taxon>
        <taxon>Gunneridae</taxon>
        <taxon>Pentapetalae</taxon>
        <taxon>Caryophyllales</taxon>
        <taxon>Chenopodiaceae</taxon>
        <taxon>Betoideae</taxon>
        <taxon>Beta</taxon>
    </lineage>
</organism>
<keyword evidence="2" id="KW-1185">Reference proteome</keyword>